<protein>
    <submittedName>
        <fullName evidence="2">Uncharacterized protein</fullName>
    </submittedName>
</protein>
<comment type="caution">
    <text evidence="2">The sequence shown here is derived from an EMBL/GenBank/DDBJ whole genome shotgun (WGS) entry which is preliminary data.</text>
</comment>
<dbReference type="EMBL" id="BJLQ01000020">
    <property type="protein sequence ID" value="GEA84819.1"/>
    <property type="molecule type" value="Genomic_DNA"/>
</dbReference>
<reference evidence="2 3" key="1">
    <citation type="submission" date="2019-06" db="EMBL/GenBank/DDBJ databases">
        <title>Whole genome shotgun sequence of Cellulomonas gelida NBRC 3748.</title>
        <authorList>
            <person name="Hosoyama A."/>
            <person name="Uohara A."/>
            <person name="Ohji S."/>
            <person name="Ichikawa N."/>
        </authorList>
    </citation>
    <scope>NUCLEOTIDE SEQUENCE [LARGE SCALE GENOMIC DNA]</scope>
    <source>
        <strain evidence="2 3">NBRC 3748</strain>
    </source>
</reference>
<sequence>MGREDLCGAMSRGRHTNRAFVVVDQGDPDCLPGHAPSSGREVLEQVLASSHAEPSATETSDTYHPGRAAPIVPPVRPQQPWNPWPPQPTPHPLTAPPPSYADGPVLGR</sequence>
<organism evidence="2 3">
    <name type="scientific">Cellulomonas gelida</name>
    <dbReference type="NCBI Taxonomy" id="1712"/>
    <lineage>
        <taxon>Bacteria</taxon>
        <taxon>Bacillati</taxon>
        <taxon>Actinomycetota</taxon>
        <taxon>Actinomycetes</taxon>
        <taxon>Micrococcales</taxon>
        <taxon>Cellulomonadaceae</taxon>
        <taxon>Cellulomonas</taxon>
    </lineage>
</organism>
<evidence type="ECO:0000256" key="1">
    <source>
        <dbReference type="SAM" id="MobiDB-lite"/>
    </source>
</evidence>
<accession>A0A4Y3KK95</accession>
<feature type="compositionally biased region" description="Pro residues" evidence="1">
    <location>
        <begin position="71"/>
        <end position="99"/>
    </location>
</feature>
<name>A0A4Y3KK95_9CELL</name>
<gene>
    <name evidence="2" type="ORF">CGE01nite_20700</name>
</gene>
<evidence type="ECO:0000313" key="2">
    <source>
        <dbReference type="EMBL" id="GEA84819.1"/>
    </source>
</evidence>
<evidence type="ECO:0000313" key="3">
    <source>
        <dbReference type="Proteomes" id="UP000320461"/>
    </source>
</evidence>
<feature type="region of interest" description="Disordered" evidence="1">
    <location>
        <begin position="46"/>
        <end position="108"/>
    </location>
</feature>
<dbReference type="AlphaFoldDB" id="A0A4Y3KK95"/>
<proteinExistence type="predicted"/>
<dbReference type="RefSeq" id="WP_174773437.1">
    <property type="nucleotide sequence ID" value="NZ_BJLQ01000020.1"/>
</dbReference>
<dbReference type="Proteomes" id="UP000320461">
    <property type="component" value="Unassembled WGS sequence"/>
</dbReference>
<keyword evidence="3" id="KW-1185">Reference proteome</keyword>